<evidence type="ECO:0000256" key="4">
    <source>
        <dbReference type="SAM" id="MobiDB-lite"/>
    </source>
</evidence>
<evidence type="ECO:0000256" key="2">
    <source>
        <dbReference type="ARBA" id="ARBA00023125"/>
    </source>
</evidence>
<organism evidence="7 8">
    <name type="scientific">Pseudorhodoplanes sinuspersici</name>
    <dbReference type="NCBI Taxonomy" id="1235591"/>
    <lineage>
        <taxon>Bacteria</taxon>
        <taxon>Pseudomonadati</taxon>
        <taxon>Pseudomonadota</taxon>
        <taxon>Alphaproteobacteria</taxon>
        <taxon>Hyphomicrobiales</taxon>
        <taxon>Pseudorhodoplanes</taxon>
    </lineage>
</organism>
<dbReference type="Pfam" id="PF09339">
    <property type="entry name" value="HTH_IclR"/>
    <property type="match status" value="1"/>
</dbReference>
<dbReference type="Gene3D" id="1.10.10.10">
    <property type="entry name" value="Winged helix-like DNA-binding domain superfamily/Winged helix DNA-binding domain"/>
    <property type="match status" value="1"/>
</dbReference>
<dbReference type="FunFam" id="1.10.10.10:FF:000056">
    <property type="entry name" value="IclR family transcriptional regulator"/>
    <property type="match status" value="1"/>
</dbReference>
<evidence type="ECO:0000259" key="6">
    <source>
        <dbReference type="PROSITE" id="PS51078"/>
    </source>
</evidence>
<dbReference type="KEGG" id="psin:CAK95_13860"/>
<dbReference type="Proteomes" id="UP000194137">
    <property type="component" value="Chromosome"/>
</dbReference>
<accession>A0A1W6ZRN4</accession>
<evidence type="ECO:0000259" key="5">
    <source>
        <dbReference type="PROSITE" id="PS51077"/>
    </source>
</evidence>
<keyword evidence="8" id="KW-1185">Reference proteome</keyword>
<dbReference type="SMART" id="SM00346">
    <property type="entry name" value="HTH_ICLR"/>
    <property type="match status" value="1"/>
</dbReference>
<dbReference type="AlphaFoldDB" id="A0A1W6ZRN4"/>
<dbReference type="PROSITE" id="PS51078">
    <property type="entry name" value="ICLR_ED"/>
    <property type="match status" value="1"/>
</dbReference>
<feature type="compositionally biased region" description="Basic residues" evidence="4">
    <location>
        <begin position="1"/>
        <end position="12"/>
    </location>
</feature>
<dbReference type="PANTHER" id="PTHR30136">
    <property type="entry name" value="HELIX-TURN-HELIX TRANSCRIPTIONAL REGULATOR, ICLR FAMILY"/>
    <property type="match status" value="1"/>
</dbReference>
<sequence length="307" mass="32682">MRKILRNPKKGRGALPPKQAKSLLTKPAKARGASGAGSAKAAASDKDQRNSVQSLAKGFRILESFSSGAEEMTLSEIADVSDLDPGTTFRMLNTLVSLGYVSRIPDSKRFALTLKVLDLGFHAIGRKDLRAMVRPTLRSLVDEVSEAASFGVLEGGDVLYIERVRAGFTRLGVDIRIGTRIPASISSIGQAILAFLPEQKLKATLEAQPAQENFIVPPITRARLLPKLDRIRSDGFVVEDSVITAGLRILAAPVLDPDGFALGAISIAAPAVRSSADDLRKRALEPLRIAAHNVARALEAGGTTVSS</sequence>
<dbReference type="GO" id="GO:0003677">
    <property type="term" value="F:DNA binding"/>
    <property type="evidence" value="ECO:0007669"/>
    <property type="project" value="UniProtKB-KW"/>
</dbReference>
<dbReference type="InterPro" id="IPR036390">
    <property type="entry name" value="WH_DNA-bd_sf"/>
</dbReference>
<evidence type="ECO:0000313" key="7">
    <source>
        <dbReference type="EMBL" id="ARQ00047.1"/>
    </source>
</evidence>
<dbReference type="Pfam" id="PF01614">
    <property type="entry name" value="IclR_C"/>
    <property type="match status" value="1"/>
</dbReference>
<dbReference type="InterPro" id="IPR029016">
    <property type="entry name" value="GAF-like_dom_sf"/>
</dbReference>
<feature type="domain" description="HTH iclR-type" evidence="5">
    <location>
        <begin position="52"/>
        <end position="114"/>
    </location>
</feature>
<feature type="region of interest" description="Disordered" evidence="4">
    <location>
        <begin position="1"/>
        <end position="49"/>
    </location>
</feature>
<dbReference type="SUPFAM" id="SSF55781">
    <property type="entry name" value="GAF domain-like"/>
    <property type="match status" value="1"/>
</dbReference>
<proteinExistence type="predicted"/>
<feature type="domain" description="IclR-ED" evidence="6">
    <location>
        <begin position="115"/>
        <end position="300"/>
    </location>
</feature>
<dbReference type="EMBL" id="CP021112">
    <property type="protein sequence ID" value="ARQ00047.1"/>
    <property type="molecule type" value="Genomic_DNA"/>
</dbReference>
<feature type="compositionally biased region" description="Low complexity" evidence="4">
    <location>
        <begin position="30"/>
        <end position="42"/>
    </location>
</feature>
<evidence type="ECO:0000313" key="8">
    <source>
        <dbReference type="Proteomes" id="UP000194137"/>
    </source>
</evidence>
<dbReference type="InterPro" id="IPR014757">
    <property type="entry name" value="Tscrpt_reg_IclR_C"/>
</dbReference>
<protein>
    <submittedName>
        <fullName evidence="7">IclR family transcriptional regulator</fullName>
    </submittedName>
</protein>
<keyword evidence="3" id="KW-0804">Transcription</keyword>
<dbReference type="OrthoDB" id="8438735at2"/>
<dbReference type="PANTHER" id="PTHR30136:SF34">
    <property type="entry name" value="TRANSCRIPTIONAL REGULATOR"/>
    <property type="match status" value="1"/>
</dbReference>
<dbReference type="SUPFAM" id="SSF46785">
    <property type="entry name" value="Winged helix' DNA-binding domain"/>
    <property type="match status" value="1"/>
</dbReference>
<dbReference type="InterPro" id="IPR005471">
    <property type="entry name" value="Tscrpt_reg_IclR_N"/>
</dbReference>
<dbReference type="Gene3D" id="3.30.450.40">
    <property type="match status" value="1"/>
</dbReference>
<dbReference type="GO" id="GO:0003700">
    <property type="term" value="F:DNA-binding transcription factor activity"/>
    <property type="evidence" value="ECO:0007669"/>
    <property type="project" value="TreeGrafter"/>
</dbReference>
<dbReference type="STRING" id="1235591.CAK95_13860"/>
<keyword evidence="2" id="KW-0238">DNA-binding</keyword>
<dbReference type="PROSITE" id="PS51077">
    <property type="entry name" value="HTH_ICLR"/>
    <property type="match status" value="1"/>
</dbReference>
<dbReference type="InterPro" id="IPR036388">
    <property type="entry name" value="WH-like_DNA-bd_sf"/>
</dbReference>
<keyword evidence="1" id="KW-0805">Transcription regulation</keyword>
<evidence type="ECO:0000256" key="3">
    <source>
        <dbReference type="ARBA" id="ARBA00023163"/>
    </source>
</evidence>
<dbReference type="InterPro" id="IPR050707">
    <property type="entry name" value="HTH_MetabolicPath_Reg"/>
</dbReference>
<reference evidence="7 8" key="1">
    <citation type="submission" date="2017-05" db="EMBL/GenBank/DDBJ databases">
        <title>Full genome sequence of Pseudorhodoplanes sinuspersici.</title>
        <authorList>
            <person name="Dastgheib S.M.M."/>
            <person name="Shavandi M."/>
            <person name="Tirandaz H."/>
        </authorList>
    </citation>
    <scope>NUCLEOTIDE SEQUENCE [LARGE SCALE GENOMIC DNA]</scope>
    <source>
        <strain evidence="7 8">RIPI110</strain>
    </source>
</reference>
<evidence type="ECO:0000256" key="1">
    <source>
        <dbReference type="ARBA" id="ARBA00023015"/>
    </source>
</evidence>
<dbReference type="GO" id="GO:0045892">
    <property type="term" value="P:negative regulation of DNA-templated transcription"/>
    <property type="evidence" value="ECO:0007669"/>
    <property type="project" value="TreeGrafter"/>
</dbReference>
<gene>
    <name evidence="7" type="ORF">CAK95_13860</name>
</gene>
<name>A0A1W6ZRN4_9HYPH</name>